<dbReference type="Gene3D" id="2.30.110.10">
    <property type="entry name" value="Electron Transport, Fmn-binding Protein, Chain A"/>
    <property type="match status" value="1"/>
</dbReference>
<keyword evidence="2" id="KW-1185">Reference proteome</keyword>
<dbReference type="EMBL" id="QGTD01000001">
    <property type="protein sequence ID" value="PWU70304.1"/>
    <property type="molecule type" value="Genomic_DNA"/>
</dbReference>
<evidence type="ECO:0000313" key="2">
    <source>
        <dbReference type="Proteomes" id="UP000245624"/>
    </source>
</evidence>
<gene>
    <name evidence="1" type="ORF">DLJ74_00220</name>
</gene>
<dbReference type="PIRSF" id="PIRSF010372">
    <property type="entry name" value="PaiB"/>
    <property type="match status" value="1"/>
</dbReference>
<organism evidence="1 2">
    <name type="scientific">Gracilibacillus dipsosauri</name>
    <dbReference type="NCBI Taxonomy" id="178340"/>
    <lineage>
        <taxon>Bacteria</taxon>
        <taxon>Bacillati</taxon>
        <taxon>Bacillota</taxon>
        <taxon>Bacilli</taxon>
        <taxon>Bacillales</taxon>
        <taxon>Bacillaceae</taxon>
        <taxon>Gracilibacillus</taxon>
    </lineage>
</organism>
<dbReference type="OrthoDB" id="9794948at2"/>
<dbReference type="InterPro" id="IPR007396">
    <property type="entry name" value="TR_PAI2-type"/>
</dbReference>
<dbReference type="PANTHER" id="PTHR35802:SF1">
    <property type="entry name" value="PROTEASE SYNTHASE AND SPORULATION PROTEIN PAI 2"/>
    <property type="match status" value="1"/>
</dbReference>
<dbReference type="RefSeq" id="WP_109982856.1">
    <property type="nucleotide sequence ID" value="NZ_QGTD01000001.1"/>
</dbReference>
<name>A0A317L4U8_9BACI</name>
<dbReference type="SUPFAM" id="SSF50475">
    <property type="entry name" value="FMN-binding split barrel"/>
    <property type="match status" value="1"/>
</dbReference>
<dbReference type="InterPro" id="IPR012349">
    <property type="entry name" value="Split_barrel_FMN-bd"/>
</dbReference>
<dbReference type="AlphaFoldDB" id="A0A317L4U8"/>
<evidence type="ECO:0000313" key="1">
    <source>
        <dbReference type="EMBL" id="PWU70304.1"/>
    </source>
</evidence>
<dbReference type="PANTHER" id="PTHR35802">
    <property type="entry name" value="PROTEASE SYNTHASE AND SPORULATION PROTEIN PAI 2"/>
    <property type="match status" value="1"/>
</dbReference>
<accession>A0A317L4U8</accession>
<proteinExistence type="predicted"/>
<reference evidence="1 2" key="1">
    <citation type="submission" date="2018-05" db="EMBL/GenBank/DDBJ databases">
        <title>Genomic analysis of Gracilibacillus dipsosauri DD1 reveals novel features of a salt-tolerant amylase.</title>
        <authorList>
            <person name="Deutch C.E."/>
            <person name="Yang S."/>
        </authorList>
    </citation>
    <scope>NUCLEOTIDE SEQUENCE [LARGE SCALE GENOMIC DNA]</scope>
    <source>
        <strain evidence="1 2">DD1</strain>
    </source>
</reference>
<comment type="caution">
    <text evidence="1">The sequence shown here is derived from an EMBL/GenBank/DDBJ whole genome shotgun (WGS) entry which is preliminary data.</text>
</comment>
<dbReference type="Proteomes" id="UP000245624">
    <property type="component" value="Unassembled WGS sequence"/>
</dbReference>
<dbReference type="Pfam" id="PF04299">
    <property type="entry name" value="FMN_bind_2"/>
    <property type="match status" value="1"/>
</dbReference>
<sequence length="203" mass="23759">MYRPSHFKIEDKEVIDEIIEQYSFATLISQHNGVPFATHLPLIWNNDHTYLYGHFARLNPQWKDIRNQTILAIFQGPHCYISPSWYETNNAVPTWNYVTVHVYGKVELLEDKKEVVDSLDQMVLKYEDPKSTYHLHELDSNFISGMSRAIQCFKIKINKIEGKAKLSQNHSVQRKKLIINQLEQISNPNEQQICSLMKANINN</sequence>
<protein>
    <submittedName>
        <fullName evidence="1">Transcriptional regulator</fullName>
    </submittedName>
</protein>